<dbReference type="Proteomes" id="UP000261620">
    <property type="component" value="Unplaced"/>
</dbReference>
<evidence type="ECO:0000313" key="2">
    <source>
        <dbReference type="Proteomes" id="UP000261620"/>
    </source>
</evidence>
<dbReference type="OMA" id="GRTNCLL"/>
<keyword evidence="2" id="KW-1185">Reference proteome</keyword>
<dbReference type="Ensembl" id="ENSMMOT00000008235.1">
    <property type="protein sequence ID" value="ENSMMOP00000008086.1"/>
    <property type="gene ID" value="ENSMMOG00000006270.1"/>
</dbReference>
<accession>A0A3Q3VXY6</accession>
<sequence>MLTLRTHSSSLLISVSSSQGLTSSRMEDLATRAGFLDFLAAYSASRCSLILAASAASSSSSEPKRSMSSSSSLVLFVEATGVKGHFCPEGINPPPINNEIKIHMSM</sequence>
<proteinExistence type="predicted"/>
<name>A0A3Q3VXY6_MOLML</name>
<dbReference type="AlphaFoldDB" id="A0A3Q3VXY6"/>
<organism evidence="1 2">
    <name type="scientific">Mola mola</name>
    <name type="common">Ocean sunfish</name>
    <name type="synonym">Tetraodon mola</name>
    <dbReference type="NCBI Taxonomy" id="94237"/>
    <lineage>
        <taxon>Eukaryota</taxon>
        <taxon>Metazoa</taxon>
        <taxon>Chordata</taxon>
        <taxon>Craniata</taxon>
        <taxon>Vertebrata</taxon>
        <taxon>Euteleostomi</taxon>
        <taxon>Actinopterygii</taxon>
        <taxon>Neopterygii</taxon>
        <taxon>Teleostei</taxon>
        <taxon>Neoteleostei</taxon>
        <taxon>Acanthomorphata</taxon>
        <taxon>Eupercaria</taxon>
        <taxon>Tetraodontiformes</taxon>
        <taxon>Molidae</taxon>
        <taxon>Mola</taxon>
    </lineage>
</organism>
<reference evidence="1" key="2">
    <citation type="submission" date="2025-09" db="UniProtKB">
        <authorList>
            <consortium name="Ensembl"/>
        </authorList>
    </citation>
    <scope>IDENTIFICATION</scope>
</reference>
<evidence type="ECO:0000313" key="1">
    <source>
        <dbReference type="Ensembl" id="ENSMMOP00000008086.1"/>
    </source>
</evidence>
<protein>
    <submittedName>
        <fullName evidence="1">Uncharacterized protein</fullName>
    </submittedName>
</protein>
<reference evidence="1" key="1">
    <citation type="submission" date="2025-08" db="UniProtKB">
        <authorList>
            <consortium name="Ensembl"/>
        </authorList>
    </citation>
    <scope>IDENTIFICATION</scope>
</reference>